<dbReference type="Pfam" id="PF13537">
    <property type="entry name" value="GATase_7"/>
    <property type="match status" value="1"/>
</dbReference>
<evidence type="ECO:0000256" key="9">
    <source>
        <dbReference type="PIRSR" id="PIRSR001589-2"/>
    </source>
</evidence>
<evidence type="ECO:0000256" key="1">
    <source>
        <dbReference type="ARBA" id="ARBA00005187"/>
    </source>
</evidence>
<dbReference type="EMBL" id="DF952378">
    <property type="protein sequence ID" value="GAN43515.1"/>
    <property type="molecule type" value="Genomic_DNA"/>
</dbReference>
<dbReference type="PROSITE" id="PS51278">
    <property type="entry name" value="GATASE_TYPE_2"/>
    <property type="match status" value="1"/>
</dbReference>
<keyword evidence="8" id="KW-0061">Asparagine biosynthesis</keyword>
<gene>
    <name evidence="12" type="ORF">MBSD_0018</name>
    <name evidence="13" type="ORF">MBSD_n1676</name>
</gene>
<protein>
    <recommendedName>
        <fullName evidence="3">asparagine synthase (glutamine-hydrolyzing)</fullName>
        <ecNumber evidence="3">6.3.5.4</ecNumber>
    </recommendedName>
</protein>
<dbReference type="HOGENOM" id="CLU_014658_3_1_6"/>
<dbReference type="STRING" id="1475481.GCA_000953855_01707"/>
<dbReference type="EC" id="6.3.5.4" evidence="3"/>
<dbReference type="EMBL" id="DF970200">
    <property type="protein sequence ID" value="GAP66369.1"/>
    <property type="molecule type" value="Genomic_DNA"/>
</dbReference>
<dbReference type="RefSeq" id="WP_062536969.1">
    <property type="nucleotide sequence ID" value="NZ_DF970200.1"/>
</dbReference>
<dbReference type="InterPro" id="IPR014729">
    <property type="entry name" value="Rossmann-like_a/b/a_fold"/>
</dbReference>
<keyword evidence="4 9" id="KW-0547">Nucleotide-binding</keyword>
<dbReference type="Proteomes" id="UP000253740">
    <property type="component" value="Unassembled WGS sequence"/>
</dbReference>
<evidence type="ECO:0000256" key="2">
    <source>
        <dbReference type="ARBA" id="ARBA00005752"/>
    </source>
</evidence>
<keyword evidence="6 8" id="KW-0315">Glutamine amidotransferase</keyword>
<dbReference type="InterPro" id="IPR006426">
    <property type="entry name" value="Asn_synth_AEB"/>
</dbReference>
<keyword evidence="5 9" id="KW-0067">ATP-binding</keyword>
<keyword evidence="14" id="KW-1185">Reference proteome</keyword>
<evidence type="ECO:0000259" key="11">
    <source>
        <dbReference type="PROSITE" id="PS51278"/>
    </source>
</evidence>
<feature type="binding site" evidence="9">
    <location>
        <begin position="360"/>
        <end position="361"/>
    </location>
    <ligand>
        <name>ATP</name>
        <dbReference type="ChEBI" id="CHEBI:30616"/>
    </ligand>
</feature>
<feature type="active site" description="For GATase activity" evidence="8">
    <location>
        <position position="2"/>
    </location>
</feature>
<dbReference type="Pfam" id="PF00733">
    <property type="entry name" value="Asn_synthase"/>
    <property type="match status" value="1"/>
</dbReference>
<evidence type="ECO:0000256" key="8">
    <source>
        <dbReference type="PIRSR" id="PIRSR001589-1"/>
    </source>
</evidence>
<evidence type="ECO:0000256" key="10">
    <source>
        <dbReference type="PIRSR" id="PIRSR001589-3"/>
    </source>
</evidence>
<name>A0A0K8QNB3_9GAMM</name>
<feature type="site" description="Important for beta-aspartyl-AMP intermediate formation" evidence="10">
    <location>
        <position position="362"/>
    </location>
</feature>
<organism evidence="13">
    <name type="scientific">Mizugakiibacter sediminis</name>
    <dbReference type="NCBI Taxonomy" id="1475481"/>
    <lineage>
        <taxon>Bacteria</taxon>
        <taxon>Pseudomonadati</taxon>
        <taxon>Pseudomonadota</taxon>
        <taxon>Gammaproteobacteria</taxon>
        <taxon>Lysobacterales</taxon>
        <taxon>Rhodanobacteraceae</taxon>
        <taxon>Mizugakiibacter</taxon>
    </lineage>
</organism>
<feature type="domain" description="Glutamine amidotransferase type-2" evidence="11">
    <location>
        <begin position="2"/>
        <end position="213"/>
    </location>
</feature>
<dbReference type="InterPro" id="IPR029055">
    <property type="entry name" value="Ntn_hydrolases_N"/>
</dbReference>
<comment type="similarity">
    <text evidence="2">Belongs to the asparagine synthetase family.</text>
</comment>
<evidence type="ECO:0000313" key="14">
    <source>
        <dbReference type="Proteomes" id="UP000253740"/>
    </source>
</evidence>
<accession>A0A0K8QNB3</accession>
<evidence type="ECO:0000256" key="7">
    <source>
        <dbReference type="ARBA" id="ARBA00048741"/>
    </source>
</evidence>
<dbReference type="PIRSF" id="PIRSF001589">
    <property type="entry name" value="Asn_synthetase_glu-h"/>
    <property type="match status" value="1"/>
</dbReference>
<evidence type="ECO:0000313" key="13">
    <source>
        <dbReference type="EMBL" id="GAP66369.1"/>
    </source>
</evidence>
<dbReference type="NCBIfam" id="TIGR01536">
    <property type="entry name" value="asn_synth_AEB"/>
    <property type="match status" value="1"/>
</dbReference>
<dbReference type="CDD" id="cd01991">
    <property type="entry name" value="Asn_synthase_B_C"/>
    <property type="match status" value="1"/>
</dbReference>
<comment type="pathway">
    <text evidence="1">Amino-acid biosynthesis; L-asparagine biosynthesis; L-asparagine from L-aspartate (L-Gln route): step 1/1.</text>
</comment>
<dbReference type="Gene3D" id="3.40.50.620">
    <property type="entry name" value="HUPs"/>
    <property type="match status" value="1"/>
</dbReference>
<evidence type="ECO:0000256" key="3">
    <source>
        <dbReference type="ARBA" id="ARBA00012737"/>
    </source>
</evidence>
<reference evidence="12" key="1">
    <citation type="submission" date="2015-03" db="EMBL/GenBank/DDBJ databases">
        <title>Draft genome sequence of Mizugakiibacter sediminis skMP5.</title>
        <authorList>
            <person name="Watanabe T."/>
            <person name="Kojima H."/>
            <person name="Fukui M."/>
        </authorList>
    </citation>
    <scope>NUCLEOTIDE SEQUENCE</scope>
    <source>
        <strain evidence="12">SkMP5</strain>
    </source>
</reference>
<keyword evidence="8" id="KW-0028">Amino-acid biosynthesis</keyword>
<reference evidence="13" key="2">
    <citation type="submission" date="2015-08" db="EMBL/GenBank/DDBJ databases">
        <title>Complete DNA Sequence of Pseudomonas syringae pv. actinidiae, the Causal Agent of Kiwifruit Canker Disease.</title>
        <authorList>
            <person name="Rikkerink E.H.A."/>
            <person name="Fineran P.C."/>
        </authorList>
    </citation>
    <scope>NUCLEOTIDE SEQUENCE</scope>
    <source>
        <strain evidence="13">SkMP5</strain>
    </source>
</reference>
<evidence type="ECO:0000313" key="12">
    <source>
        <dbReference type="EMBL" id="GAN43515.1"/>
    </source>
</evidence>
<evidence type="ECO:0000256" key="5">
    <source>
        <dbReference type="ARBA" id="ARBA00022840"/>
    </source>
</evidence>
<evidence type="ECO:0000256" key="6">
    <source>
        <dbReference type="ARBA" id="ARBA00022962"/>
    </source>
</evidence>
<feature type="binding site" evidence="9">
    <location>
        <position position="288"/>
    </location>
    <ligand>
        <name>ATP</name>
        <dbReference type="ChEBI" id="CHEBI:30616"/>
    </ligand>
</feature>
<dbReference type="OrthoDB" id="9763290at2"/>
<dbReference type="GO" id="GO:0006529">
    <property type="term" value="P:asparagine biosynthetic process"/>
    <property type="evidence" value="ECO:0007669"/>
    <property type="project" value="UniProtKB-KW"/>
</dbReference>
<dbReference type="InterPro" id="IPR051786">
    <property type="entry name" value="ASN_synthetase/amidase"/>
</dbReference>
<comment type="catalytic activity">
    <reaction evidence="7">
        <text>L-aspartate + L-glutamine + ATP + H2O = L-asparagine + L-glutamate + AMP + diphosphate + H(+)</text>
        <dbReference type="Rhea" id="RHEA:12228"/>
        <dbReference type="ChEBI" id="CHEBI:15377"/>
        <dbReference type="ChEBI" id="CHEBI:15378"/>
        <dbReference type="ChEBI" id="CHEBI:29985"/>
        <dbReference type="ChEBI" id="CHEBI:29991"/>
        <dbReference type="ChEBI" id="CHEBI:30616"/>
        <dbReference type="ChEBI" id="CHEBI:33019"/>
        <dbReference type="ChEBI" id="CHEBI:58048"/>
        <dbReference type="ChEBI" id="CHEBI:58359"/>
        <dbReference type="ChEBI" id="CHEBI:456215"/>
        <dbReference type="EC" id="6.3.5.4"/>
    </reaction>
</comment>
<feature type="binding site" evidence="9">
    <location>
        <position position="100"/>
    </location>
    <ligand>
        <name>L-glutamine</name>
        <dbReference type="ChEBI" id="CHEBI:58359"/>
    </ligand>
</feature>
<dbReference type="InterPro" id="IPR017932">
    <property type="entry name" value="GATase_2_dom"/>
</dbReference>
<dbReference type="SUPFAM" id="SSF56235">
    <property type="entry name" value="N-terminal nucleophile aminohydrolases (Ntn hydrolases)"/>
    <property type="match status" value="1"/>
</dbReference>
<proteinExistence type="inferred from homology"/>
<sequence length="629" mass="69925">MCGIVGAIALRPGMLPARAVGERMNDLIRHRGPDDAGMYHDGEVMLGMRRLAIIDPAAGQQPVYGSDRQVVAVFNGEIYNFRELRAELEAAGHRFRSHSDSEVIVHAYERWGEAAIARLDGMFAIALWDRRRSRLLLARDRFGKKPLFIHERDGMLAFASELKSLVALPGFERALDADAVADYVGFGYVPTPRSIFAGVRKLEPGHYLCVEGGRTRRQRYWRLDYTPKLDLPEADAEEMLAGHLERAVRMRLVSDVPFGAFLSGGLDSSIVVALMSRMLAQPVKTFSIGFAEARFNELEDARLIARHCGTEHHELTVAPDAVELAHDLAWYLDEPFADSSAIPTYLVARMAAGSVKMVLSGDGGDELAAGYKRYAYHRALQSLGVLRGPAALALDLAGSAIRGIRGQRFRRVAERLRLSYPESYLSSVAMIRPALADALLCRPRRPEDHYAALAPHFAGEGGELDRILAGDVASYLLDDILVKVDRMTMANSLEARAPLLDHHLFGFVARLPDRMKLRGLRGKYLLRKVARRWLPAEALDKPKQGFSIPLADWFRGPLRPLVGDLIESRAFRERGLLRQDTARRLLAQHAAAEADHAEPLWQVLMLELWARRYLDAPAAQAPLAEAANA</sequence>
<dbReference type="InterPro" id="IPR033738">
    <property type="entry name" value="AsnB_N"/>
</dbReference>
<evidence type="ECO:0000256" key="4">
    <source>
        <dbReference type="ARBA" id="ARBA00022741"/>
    </source>
</evidence>
<dbReference type="GO" id="GO:0005829">
    <property type="term" value="C:cytosol"/>
    <property type="evidence" value="ECO:0007669"/>
    <property type="project" value="TreeGrafter"/>
</dbReference>
<dbReference type="GO" id="GO:0004066">
    <property type="term" value="F:asparagine synthase (glutamine-hydrolyzing) activity"/>
    <property type="evidence" value="ECO:0007669"/>
    <property type="project" value="UniProtKB-EC"/>
</dbReference>
<dbReference type="CDD" id="cd00712">
    <property type="entry name" value="AsnB"/>
    <property type="match status" value="1"/>
</dbReference>
<dbReference type="PANTHER" id="PTHR43284:SF1">
    <property type="entry name" value="ASPARAGINE SYNTHETASE"/>
    <property type="match status" value="1"/>
</dbReference>
<dbReference type="PANTHER" id="PTHR43284">
    <property type="entry name" value="ASPARAGINE SYNTHETASE (GLUTAMINE-HYDROLYZING)"/>
    <property type="match status" value="1"/>
</dbReference>
<dbReference type="AlphaFoldDB" id="A0A0K8QNB3"/>
<dbReference type="InterPro" id="IPR001962">
    <property type="entry name" value="Asn_synthase"/>
</dbReference>
<dbReference type="GO" id="GO:0005524">
    <property type="term" value="F:ATP binding"/>
    <property type="evidence" value="ECO:0007669"/>
    <property type="project" value="UniProtKB-KW"/>
</dbReference>
<dbReference type="SUPFAM" id="SSF52402">
    <property type="entry name" value="Adenine nucleotide alpha hydrolases-like"/>
    <property type="match status" value="1"/>
</dbReference>
<dbReference type="Gene3D" id="3.60.20.10">
    <property type="entry name" value="Glutamine Phosphoribosylpyrophosphate, subunit 1, domain 1"/>
    <property type="match status" value="1"/>
</dbReference>